<protein>
    <submittedName>
        <fullName evidence="2">Uncharacterized protein</fullName>
    </submittedName>
</protein>
<evidence type="ECO:0000313" key="3">
    <source>
        <dbReference type="Proteomes" id="UP001066276"/>
    </source>
</evidence>
<dbReference type="AlphaFoldDB" id="A0AAV7NWI9"/>
<keyword evidence="3" id="KW-1185">Reference proteome</keyword>
<feature type="compositionally biased region" description="Polar residues" evidence="1">
    <location>
        <begin position="137"/>
        <end position="147"/>
    </location>
</feature>
<evidence type="ECO:0000313" key="2">
    <source>
        <dbReference type="EMBL" id="KAJ1119349.1"/>
    </source>
</evidence>
<dbReference type="Proteomes" id="UP001066276">
    <property type="component" value="Chromosome 8"/>
</dbReference>
<gene>
    <name evidence="2" type="ORF">NDU88_007535</name>
</gene>
<feature type="region of interest" description="Disordered" evidence="1">
    <location>
        <begin position="137"/>
        <end position="161"/>
    </location>
</feature>
<organism evidence="2 3">
    <name type="scientific">Pleurodeles waltl</name>
    <name type="common">Iberian ribbed newt</name>
    <dbReference type="NCBI Taxonomy" id="8319"/>
    <lineage>
        <taxon>Eukaryota</taxon>
        <taxon>Metazoa</taxon>
        <taxon>Chordata</taxon>
        <taxon>Craniata</taxon>
        <taxon>Vertebrata</taxon>
        <taxon>Euteleostomi</taxon>
        <taxon>Amphibia</taxon>
        <taxon>Batrachia</taxon>
        <taxon>Caudata</taxon>
        <taxon>Salamandroidea</taxon>
        <taxon>Salamandridae</taxon>
        <taxon>Pleurodelinae</taxon>
        <taxon>Pleurodeles</taxon>
    </lineage>
</organism>
<accession>A0AAV7NWI9</accession>
<feature type="region of interest" description="Disordered" evidence="1">
    <location>
        <begin position="1"/>
        <end position="102"/>
    </location>
</feature>
<feature type="compositionally biased region" description="Basic and acidic residues" evidence="1">
    <location>
        <begin position="148"/>
        <end position="161"/>
    </location>
</feature>
<reference evidence="2" key="1">
    <citation type="journal article" date="2022" name="bioRxiv">
        <title>Sequencing and chromosome-scale assembly of the giantPleurodeles waltlgenome.</title>
        <authorList>
            <person name="Brown T."/>
            <person name="Elewa A."/>
            <person name="Iarovenko S."/>
            <person name="Subramanian E."/>
            <person name="Araus A.J."/>
            <person name="Petzold A."/>
            <person name="Susuki M."/>
            <person name="Suzuki K.-i.T."/>
            <person name="Hayashi T."/>
            <person name="Toyoda A."/>
            <person name="Oliveira C."/>
            <person name="Osipova E."/>
            <person name="Leigh N.D."/>
            <person name="Simon A."/>
            <person name="Yun M.H."/>
        </authorList>
    </citation>
    <scope>NUCLEOTIDE SEQUENCE</scope>
    <source>
        <strain evidence="2">20211129_DDA</strain>
        <tissue evidence="2">Liver</tissue>
    </source>
</reference>
<comment type="caution">
    <text evidence="2">The sequence shown here is derived from an EMBL/GenBank/DDBJ whole genome shotgun (WGS) entry which is preliminary data.</text>
</comment>
<evidence type="ECO:0000256" key="1">
    <source>
        <dbReference type="SAM" id="MobiDB-lite"/>
    </source>
</evidence>
<feature type="compositionally biased region" description="Low complexity" evidence="1">
    <location>
        <begin position="1"/>
        <end position="16"/>
    </location>
</feature>
<dbReference type="EMBL" id="JANPWB010000012">
    <property type="protein sequence ID" value="KAJ1119349.1"/>
    <property type="molecule type" value="Genomic_DNA"/>
</dbReference>
<proteinExistence type="predicted"/>
<name>A0AAV7NWI9_PLEWA</name>
<sequence>MARFGTSPGSAGSSPGTFGGAVRPSGPPRAWRAAHLQRLSGGGPPRIPALSRAGRLHPQPPIWSAPRRRGGRREGGGRKGPPPWRCGSRFAVGRGGRGSLPVARLPALSPRLRSLFLVARSAASAVLRHFGHSQLWSHGVRTSSRNAQRLDRGSGDSTSER</sequence>